<comment type="caution">
    <text evidence="4">The sequence shown here is derived from an EMBL/GenBank/DDBJ whole genome shotgun (WGS) entry which is preliminary data.</text>
</comment>
<keyword evidence="5" id="KW-1185">Reference proteome</keyword>
<evidence type="ECO:0000256" key="2">
    <source>
        <dbReference type="ARBA" id="ARBA00023287"/>
    </source>
</evidence>
<dbReference type="AlphaFoldDB" id="A0A917H0N3"/>
<dbReference type="RefSeq" id="WP_188453665.1">
    <property type="nucleotide sequence ID" value="NZ_BMFR01000001.1"/>
</dbReference>
<accession>A0A917H0N3</accession>
<keyword evidence="2" id="KW-0178">Competence</keyword>
<keyword evidence="3" id="KW-1133">Transmembrane helix</keyword>
<evidence type="ECO:0000313" key="5">
    <source>
        <dbReference type="Proteomes" id="UP000622860"/>
    </source>
</evidence>
<dbReference type="Pfam" id="PF07963">
    <property type="entry name" value="N_methyl"/>
    <property type="match status" value="1"/>
</dbReference>
<dbReference type="GO" id="GO:0030420">
    <property type="term" value="P:establishment of competence for transformation"/>
    <property type="evidence" value="ECO:0007669"/>
    <property type="project" value="UniProtKB-KW"/>
</dbReference>
<reference evidence="4" key="2">
    <citation type="submission" date="2020-09" db="EMBL/GenBank/DDBJ databases">
        <authorList>
            <person name="Sun Q."/>
            <person name="Zhou Y."/>
        </authorList>
    </citation>
    <scope>NUCLEOTIDE SEQUENCE</scope>
    <source>
        <strain evidence="4">CGMCC 1.12754</strain>
    </source>
</reference>
<evidence type="ECO:0000256" key="1">
    <source>
        <dbReference type="ARBA" id="ARBA00004241"/>
    </source>
</evidence>
<organism evidence="4 5">
    <name type="scientific">Virgibacillus oceani</name>
    <dbReference type="NCBI Taxonomy" id="1479511"/>
    <lineage>
        <taxon>Bacteria</taxon>
        <taxon>Bacillati</taxon>
        <taxon>Bacillota</taxon>
        <taxon>Bacilli</taxon>
        <taxon>Bacillales</taxon>
        <taxon>Bacillaceae</taxon>
        <taxon>Virgibacillus</taxon>
    </lineage>
</organism>
<comment type="subcellular location">
    <subcellularLocation>
        <location evidence="1">Cell surface</location>
    </subcellularLocation>
</comment>
<dbReference type="PROSITE" id="PS00409">
    <property type="entry name" value="PROKAR_NTER_METHYL"/>
    <property type="match status" value="1"/>
</dbReference>
<feature type="transmembrane region" description="Helical" evidence="3">
    <location>
        <begin position="12"/>
        <end position="35"/>
    </location>
</feature>
<evidence type="ECO:0000313" key="4">
    <source>
        <dbReference type="EMBL" id="GGG63754.1"/>
    </source>
</evidence>
<reference evidence="4" key="1">
    <citation type="journal article" date="2014" name="Int. J. Syst. Evol. Microbiol.">
        <title>Complete genome sequence of Corynebacterium casei LMG S-19264T (=DSM 44701T), isolated from a smear-ripened cheese.</title>
        <authorList>
            <consortium name="US DOE Joint Genome Institute (JGI-PGF)"/>
            <person name="Walter F."/>
            <person name="Albersmeier A."/>
            <person name="Kalinowski J."/>
            <person name="Ruckert C."/>
        </authorList>
    </citation>
    <scope>NUCLEOTIDE SEQUENCE</scope>
    <source>
        <strain evidence="4">CGMCC 1.12754</strain>
    </source>
</reference>
<protein>
    <submittedName>
        <fullName evidence="4">Uncharacterized protein</fullName>
    </submittedName>
</protein>
<dbReference type="GO" id="GO:0009986">
    <property type="term" value="C:cell surface"/>
    <property type="evidence" value="ECO:0007669"/>
    <property type="project" value="UniProtKB-SubCell"/>
</dbReference>
<proteinExistence type="predicted"/>
<dbReference type="EMBL" id="BMFR01000001">
    <property type="protein sequence ID" value="GGG63754.1"/>
    <property type="molecule type" value="Genomic_DNA"/>
</dbReference>
<name>A0A917H0N3_9BACI</name>
<keyword evidence="3" id="KW-0472">Membrane</keyword>
<evidence type="ECO:0000256" key="3">
    <source>
        <dbReference type="SAM" id="Phobius"/>
    </source>
</evidence>
<gene>
    <name evidence="4" type="ORF">GCM10011398_03990</name>
</gene>
<dbReference type="InterPro" id="IPR012902">
    <property type="entry name" value="N_methyl_site"/>
</dbReference>
<keyword evidence="3" id="KW-0812">Transmembrane</keyword>
<sequence>MKNNKGFTLIEVLVAFSIIFMIATTLVPIATTLNTELEVLSQRRMLTNRLHDELQDYLWDSEPAIPKTYTERINKKEVLFHFNLENRLIKGCAEWQNVKQSIEKYCLYGYPQE</sequence>
<dbReference type="Proteomes" id="UP000622860">
    <property type="component" value="Unassembled WGS sequence"/>
</dbReference>